<keyword evidence="3" id="KW-0378">Hydrolase</keyword>
<feature type="domain" description="DUF559" evidence="2">
    <location>
        <begin position="47"/>
        <end position="150"/>
    </location>
</feature>
<dbReference type="PANTHER" id="PTHR38590:SF1">
    <property type="entry name" value="BLL0828 PROTEIN"/>
    <property type="match status" value="1"/>
</dbReference>
<reference evidence="4" key="1">
    <citation type="submission" date="2017-02" db="EMBL/GenBank/DDBJ databases">
        <authorList>
            <person name="Varghese N."/>
            <person name="Submissions S."/>
        </authorList>
    </citation>
    <scope>NUCLEOTIDE SEQUENCE [LARGE SCALE GENOMIC DNA]</scope>
    <source>
        <strain evidence="4">ATCC 27094</strain>
    </source>
</reference>
<dbReference type="RefSeq" id="WP_085936317.1">
    <property type="nucleotide sequence ID" value="NZ_FUWJ01000008.1"/>
</dbReference>
<dbReference type="GO" id="GO:0004519">
    <property type="term" value="F:endonuclease activity"/>
    <property type="evidence" value="ECO:0007669"/>
    <property type="project" value="UniProtKB-KW"/>
</dbReference>
<keyword evidence="4" id="KW-1185">Reference proteome</keyword>
<dbReference type="Proteomes" id="UP000190092">
    <property type="component" value="Unassembled WGS sequence"/>
</dbReference>
<dbReference type="AlphaFoldDB" id="A0A1T4SFZ7"/>
<dbReference type="Gene3D" id="3.40.960.10">
    <property type="entry name" value="VSR Endonuclease"/>
    <property type="match status" value="1"/>
</dbReference>
<name>A0A1T4SFZ7_9HYPH</name>
<dbReference type="SUPFAM" id="SSF52980">
    <property type="entry name" value="Restriction endonuclease-like"/>
    <property type="match status" value="1"/>
</dbReference>
<dbReference type="OrthoDB" id="9798754at2"/>
<evidence type="ECO:0000313" key="4">
    <source>
        <dbReference type="Proteomes" id="UP000190092"/>
    </source>
</evidence>
<dbReference type="STRING" id="225324.SAMN02745126_04629"/>
<proteinExistence type="predicted"/>
<feature type="region of interest" description="Disordered" evidence="1">
    <location>
        <begin position="154"/>
        <end position="185"/>
    </location>
</feature>
<feature type="region of interest" description="Disordered" evidence="1">
    <location>
        <begin position="1"/>
        <end position="52"/>
    </location>
</feature>
<organism evidence="3 4">
    <name type="scientific">Enhydrobacter aerosaccus</name>
    <dbReference type="NCBI Taxonomy" id="225324"/>
    <lineage>
        <taxon>Bacteria</taxon>
        <taxon>Pseudomonadati</taxon>
        <taxon>Pseudomonadota</taxon>
        <taxon>Alphaproteobacteria</taxon>
        <taxon>Hyphomicrobiales</taxon>
        <taxon>Enhydrobacter</taxon>
    </lineage>
</organism>
<dbReference type="InterPro" id="IPR011335">
    <property type="entry name" value="Restrct_endonuc-II-like"/>
</dbReference>
<dbReference type="InterPro" id="IPR047216">
    <property type="entry name" value="Endonuclease_DUF559_bact"/>
</dbReference>
<dbReference type="PANTHER" id="PTHR38590">
    <property type="entry name" value="BLL0828 PROTEIN"/>
    <property type="match status" value="1"/>
</dbReference>
<accession>A0A1T4SFZ7</accession>
<keyword evidence="3" id="KW-0255">Endonuclease</keyword>
<dbReference type="EMBL" id="FUWJ01000008">
    <property type="protein sequence ID" value="SKA27224.1"/>
    <property type="molecule type" value="Genomic_DNA"/>
</dbReference>
<keyword evidence="3" id="KW-0540">Nuclease</keyword>
<dbReference type="CDD" id="cd01038">
    <property type="entry name" value="Endonuclease_DUF559"/>
    <property type="match status" value="1"/>
</dbReference>
<feature type="compositionally biased region" description="Pro residues" evidence="1">
    <location>
        <begin position="1"/>
        <end position="10"/>
    </location>
</feature>
<protein>
    <submittedName>
        <fullName evidence="3">Very-short-patch-repair endonuclease</fullName>
    </submittedName>
</protein>
<dbReference type="Pfam" id="PF04480">
    <property type="entry name" value="DUF559"/>
    <property type="match status" value="1"/>
</dbReference>
<gene>
    <name evidence="3" type="ORF">SAMN02745126_04629</name>
</gene>
<dbReference type="InterPro" id="IPR007569">
    <property type="entry name" value="DUF559"/>
</dbReference>
<sequence length="185" mass="20513">MARPIPPSPRLSPKGERSPNDASLRVQAPLPREGERTGEGAAEEDAITRARSLRRDGSRAERICWELLRDRRLGAKFRRQHPIGSFFADFACLERRLVVEIDGEQHAFQVEADARRTAAMERDGWRVLRFWATEVMAGREGIAAEIARALSVPLTQPLPPKGGEEPDIRGNSPLCTSPPRGGEDG</sequence>
<evidence type="ECO:0000259" key="2">
    <source>
        <dbReference type="Pfam" id="PF04480"/>
    </source>
</evidence>
<evidence type="ECO:0000313" key="3">
    <source>
        <dbReference type="EMBL" id="SKA27224.1"/>
    </source>
</evidence>
<evidence type="ECO:0000256" key="1">
    <source>
        <dbReference type="SAM" id="MobiDB-lite"/>
    </source>
</evidence>